<keyword evidence="5 11" id="KW-0812">Transmembrane</keyword>
<dbReference type="FunFam" id="3.40.47.10:FF:000028">
    <property type="entry name" value="3-ketoacyl-CoA synthase"/>
    <property type="match status" value="1"/>
</dbReference>
<dbReference type="Proteomes" id="UP000825935">
    <property type="component" value="Chromosome 3"/>
</dbReference>
<evidence type="ECO:0000256" key="4">
    <source>
        <dbReference type="ARBA" id="ARBA00022679"/>
    </source>
</evidence>
<dbReference type="SUPFAM" id="SSF53901">
    <property type="entry name" value="Thiolase-like"/>
    <property type="match status" value="2"/>
</dbReference>
<feature type="domain" description="Beta-ketoacyl-[acyl-carrier-protein] synthase III C-terminal" evidence="13">
    <location>
        <begin position="411"/>
        <end position="491"/>
    </location>
</feature>
<evidence type="ECO:0000313" key="14">
    <source>
        <dbReference type="EMBL" id="KAH7442440.1"/>
    </source>
</evidence>
<dbReference type="InterPro" id="IPR013747">
    <property type="entry name" value="ACP_syn_III_C"/>
</dbReference>
<dbReference type="Pfam" id="PF08541">
    <property type="entry name" value="ACP_syn_III_C"/>
    <property type="match status" value="1"/>
</dbReference>
<keyword evidence="6 11" id="KW-1133">Transmembrane helix</keyword>
<dbReference type="PIRSF" id="PIRSF036417">
    <property type="entry name" value="3-ktacl-CoA_syn"/>
    <property type="match status" value="1"/>
</dbReference>
<evidence type="ECO:0000256" key="9">
    <source>
        <dbReference type="ARBA" id="ARBA00047375"/>
    </source>
</evidence>
<comment type="subcellular location">
    <subcellularLocation>
        <location evidence="1">Membrane</location>
    </subcellularLocation>
</comment>
<dbReference type="OrthoDB" id="329835at2759"/>
<comment type="similarity">
    <text evidence="3 10">Belongs to the thiolase-like superfamily. Chalcone/stilbene synthases family.</text>
</comment>
<evidence type="ECO:0000256" key="2">
    <source>
        <dbReference type="ARBA" id="ARBA00005194"/>
    </source>
</evidence>
<dbReference type="Gene3D" id="3.40.47.10">
    <property type="match status" value="1"/>
</dbReference>
<organism evidence="14 15">
    <name type="scientific">Ceratopteris richardii</name>
    <name type="common">Triangle waterfern</name>
    <dbReference type="NCBI Taxonomy" id="49495"/>
    <lineage>
        <taxon>Eukaryota</taxon>
        <taxon>Viridiplantae</taxon>
        <taxon>Streptophyta</taxon>
        <taxon>Embryophyta</taxon>
        <taxon>Tracheophyta</taxon>
        <taxon>Polypodiopsida</taxon>
        <taxon>Polypodiidae</taxon>
        <taxon>Polypodiales</taxon>
        <taxon>Pteridineae</taxon>
        <taxon>Pteridaceae</taxon>
        <taxon>Parkerioideae</taxon>
        <taxon>Ceratopteris</taxon>
    </lineage>
</organism>
<comment type="pathway">
    <text evidence="2 10">Lipid metabolism; fatty acid biosynthesis.</text>
</comment>
<evidence type="ECO:0000256" key="5">
    <source>
        <dbReference type="ARBA" id="ARBA00022692"/>
    </source>
</evidence>
<keyword evidence="7 11" id="KW-0472">Membrane</keyword>
<dbReference type="OMA" id="HMEASKM"/>
<evidence type="ECO:0000256" key="1">
    <source>
        <dbReference type="ARBA" id="ARBA00004370"/>
    </source>
</evidence>
<dbReference type="PANTHER" id="PTHR31561">
    <property type="entry name" value="3-KETOACYL-COA SYNTHASE"/>
    <property type="match status" value="1"/>
</dbReference>
<comment type="catalytic activity">
    <reaction evidence="9">
        <text>a very-long-chain acyl-CoA + malonyl-CoA + H(+) = a very-long-chain 3-oxoacyl-CoA + CO2 + CoA</text>
        <dbReference type="Rhea" id="RHEA:32727"/>
        <dbReference type="ChEBI" id="CHEBI:15378"/>
        <dbReference type="ChEBI" id="CHEBI:16526"/>
        <dbReference type="ChEBI" id="CHEBI:57287"/>
        <dbReference type="ChEBI" id="CHEBI:57384"/>
        <dbReference type="ChEBI" id="CHEBI:90725"/>
        <dbReference type="ChEBI" id="CHEBI:90736"/>
        <dbReference type="EC" id="2.3.1.199"/>
    </reaction>
</comment>
<dbReference type="AlphaFoldDB" id="A0A8T2V5F6"/>
<dbReference type="EMBL" id="CM035408">
    <property type="protein sequence ID" value="KAH7442440.1"/>
    <property type="molecule type" value="Genomic_DNA"/>
</dbReference>
<dbReference type="EC" id="2.3.1.-" evidence="10"/>
<feature type="domain" description="FAE" evidence="12">
    <location>
        <begin position="106"/>
        <end position="392"/>
    </location>
</feature>
<keyword evidence="8 10" id="KW-0012">Acyltransferase</keyword>
<keyword evidence="4 10" id="KW-0808">Transferase</keyword>
<reference evidence="14" key="1">
    <citation type="submission" date="2021-08" db="EMBL/GenBank/DDBJ databases">
        <title>WGS assembly of Ceratopteris richardii.</title>
        <authorList>
            <person name="Marchant D.B."/>
            <person name="Chen G."/>
            <person name="Jenkins J."/>
            <person name="Shu S."/>
            <person name="Leebens-Mack J."/>
            <person name="Grimwood J."/>
            <person name="Schmutz J."/>
            <person name="Soltis P."/>
            <person name="Soltis D."/>
            <person name="Chen Z.-H."/>
        </authorList>
    </citation>
    <scope>NUCLEOTIDE SEQUENCE</scope>
    <source>
        <strain evidence="14">Whitten #5841</strain>
        <tissue evidence="14">Leaf</tissue>
    </source>
</reference>
<dbReference type="InterPro" id="IPR016039">
    <property type="entry name" value="Thiolase-like"/>
</dbReference>
<evidence type="ECO:0000313" key="15">
    <source>
        <dbReference type="Proteomes" id="UP000825935"/>
    </source>
</evidence>
<accession>A0A8T2V5F6</accession>
<dbReference type="GO" id="GO:0016020">
    <property type="term" value="C:membrane"/>
    <property type="evidence" value="ECO:0007669"/>
    <property type="project" value="UniProtKB-SubCell"/>
</dbReference>
<evidence type="ECO:0000256" key="11">
    <source>
        <dbReference type="SAM" id="Phobius"/>
    </source>
</evidence>
<comment type="caution">
    <text evidence="14">The sequence shown here is derived from an EMBL/GenBank/DDBJ whole genome shotgun (WGS) entry which is preliminary data.</text>
</comment>
<evidence type="ECO:0000256" key="8">
    <source>
        <dbReference type="ARBA" id="ARBA00023315"/>
    </source>
</evidence>
<protein>
    <recommendedName>
        <fullName evidence="10">3-ketoacyl-CoA synthase</fullName>
        <ecNumber evidence="10">2.3.1.-</ecNumber>
    </recommendedName>
</protein>
<gene>
    <name evidence="14" type="ORF">KP509_03G088600</name>
</gene>
<dbReference type="CDD" id="cd00831">
    <property type="entry name" value="CHS_like"/>
    <property type="match status" value="1"/>
</dbReference>
<proteinExistence type="inferred from homology"/>
<evidence type="ECO:0000256" key="3">
    <source>
        <dbReference type="ARBA" id="ARBA00005531"/>
    </source>
</evidence>
<feature type="transmembrane region" description="Helical" evidence="11">
    <location>
        <begin position="236"/>
        <end position="255"/>
    </location>
</feature>
<evidence type="ECO:0000256" key="10">
    <source>
        <dbReference type="PIRNR" id="PIRNR036417"/>
    </source>
</evidence>
<dbReference type="InterPro" id="IPR013601">
    <property type="entry name" value="FAE1_typ3_polyketide_synth"/>
</dbReference>
<evidence type="ECO:0000256" key="6">
    <source>
        <dbReference type="ARBA" id="ARBA00022989"/>
    </source>
</evidence>
<dbReference type="InterPro" id="IPR012392">
    <property type="entry name" value="3-ktacl-CoA_syn"/>
</dbReference>
<evidence type="ECO:0000256" key="7">
    <source>
        <dbReference type="ARBA" id="ARBA00023136"/>
    </source>
</evidence>
<feature type="transmembrane region" description="Helical" evidence="11">
    <location>
        <begin position="290"/>
        <end position="307"/>
    </location>
</feature>
<name>A0A8T2V5F6_CERRI</name>
<dbReference type="Pfam" id="PF08392">
    <property type="entry name" value="FAE1_CUT1_RppA"/>
    <property type="match status" value="1"/>
</dbReference>
<feature type="transmembrane region" description="Helical" evidence="11">
    <location>
        <begin position="87"/>
        <end position="106"/>
    </location>
</feature>
<dbReference type="GO" id="GO:0006633">
    <property type="term" value="P:fatty acid biosynthetic process"/>
    <property type="evidence" value="ECO:0007669"/>
    <property type="project" value="InterPro"/>
</dbReference>
<dbReference type="GO" id="GO:0009922">
    <property type="term" value="F:fatty acid elongase activity"/>
    <property type="evidence" value="ECO:0007669"/>
    <property type="project" value="UniProtKB-EC"/>
</dbReference>
<feature type="transmembrane region" description="Helical" evidence="11">
    <location>
        <begin position="44"/>
        <end position="66"/>
    </location>
</feature>
<evidence type="ECO:0000259" key="13">
    <source>
        <dbReference type="Pfam" id="PF08541"/>
    </source>
</evidence>
<evidence type="ECO:0000259" key="12">
    <source>
        <dbReference type="Pfam" id="PF08392"/>
    </source>
</evidence>
<sequence>MVKEQALLSTDIVPNGSMSFSVRVKRRLPDFLLSVNLKYVKLGYSYLISHGFYLFTLPAIIVALSLELGALSKQDFRQLSKDFEYDLFSVLTCSCATLFLAFLHYLSRPQPVYLVDFTCFKPAEELKCSKKAFVEHCRRIGKFNDASMDFQIKALELSGLGDETYFPPAIMKNPPVQTMKEARGEAELVMLTIIDDLLEKTNVSPKEIGVLVVNCGLFNPTPSLSAMIINHYKMRGNILSFNLGGMGCSAGIIALDLANDMLQSTGSTYGLVISTENITSSFYTGNQKSMLLPNCLFRLGGAAILLSKKRKDRRRAKYQLSHIVRTHKGADDKSFNSIYQEEDENLIKGLSLSSDLVESAADAIKTNITTLGPLVLPFSEHLLFLATLFYKKVLRRKDIKPYIPDFKLAFEHFCIHTGSKWVLEEMQKKLELTDKHMEASKMTLHRWGNTSSSSIWYELAYLESKGRIKEGDRVWQISFGSGFKCNSAVWKSLRGVKKPMRSNPWSDCIESYPTEIPDYQNVLS</sequence>
<keyword evidence="15" id="KW-1185">Reference proteome</keyword>